<reference evidence="1" key="1">
    <citation type="journal article" date="2014" name="Front. Microbiol.">
        <title>High frequency of phylogenetically diverse reductive dehalogenase-homologous genes in deep subseafloor sedimentary metagenomes.</title>
        <authorList>
            <person name="Kawai M."/>
            <person name="Futagami T."/>
            <person name="Toyoda A."/>
            <person name="Takaki Y."/>
            <person name="Nishi S."/>
            <person name="Hori S."/>
            <person name="Arai W."/>
            <person name="Tsubouchi T."/>
            <person name="Morono Y."/>
            <person name="Uchiyama I."/>
            <person name="Ito T."/>
            <person name="Fujiyama A."/>
            <person name="Inagaki F."/>
            <person name="Takami H."/>
        </authorList>
    </citation>
    <scope>NUCLEOTIDE SEQUENCE</scope>
    <source>
        <strain evidence="1">Expedition CK06-06</strain>
    </source>
</reference>
<evidence type="ECO:0000313" key="1">
    <source>
        <dbReference type="EMBL" id="GAG82029.1"/>
    </source>
</evidence>
<accession>X1AIT9</accession>
<organism evidence="1">
    <name type="scientific">marine sediment metagenome</name>
    <dbReference type="NCBI Taxonomy" id="412755"/>
    <lineage>
        <taxon>unclassified sequences</taxon>
        <taxon>metagenomes</taxon>
        <taxon>ecological metagenomes</taxon>
    </lineage>
</organism>
<protein>
    <submittedName>
        <fullName evidence="1">Uncharacterized protein</fullName>
    </submittedName>
</protein>
<dbReference type="EMBL" id="BART01013862">
    <property type="protein sequence ID" value="GAG82029.1"/>
    <property type="molecule type" value="Genomic_DNA"/>
</dbReference>
<proteinExistence type="predicted"/>
<feature type="non-terminal residue" evidence="1">
    <location>
        <position position="1"/>
    </location>
</feature>
<comment type="caution">
    <text evidence="1">The sequence shown here is derived from an EMBL/GenBank/DDBJ whole genome shotgun (WGS) entry which is preliminary data.</text>
</comment>
<dbReference type="AlphaFoldDB" id="X1AIT9"/>
<sequence length="199" mass="23705">EIRIKYSETHINRIVDYENQRFIDKKVTKYAIALVDLNSGFTQIRVDPPETIHLHKDHTTGESKSRLYEEYYINEFRRIMENCQFELYDLSRAAEWIVNSEPRVFRLPREHVRTGFNSRQIYSCKDDVRDDPAHQAAANEDASNWVYENLSGYWIPEQSQGQISREIYMQMKGKPSMIRFLADCLENEVNYAIKRIRDN</sequence>
<gene>
    <name evidence="1" type="ORF">S01H4_28071</name>
</gene>
<name>X1AIT9_9ZZZZ</name>